<keyword evidence="5 7" id="KW-0472">Membrane</keyword>
<evidence type="ECO:0000256" key="2">
    <source>
        <dbReference type="ARBA" id="ARBA00022475"/>
    </source>
</evidence>
<evidence type="ECO:0000313" key="10">
    <source>
        <dbReference type="Proteomes" id="UP000199668"/>
    </source>
</evidence>
<dbReference type="AlphaFoldDB" id="A0A1I4PTN3"/>
<dbReference type="RefSeq" id="WP_090928167.1">
    <property type="nucleotide sequence ID" value="NZ_FOTY01000031.1"/>
</dbReference>
<feature type="transmembrane region" description="Helical" evidence="7">
    <location>
        <begin position="167"/>
        <end position="184"/>
    </location>
</feature>
<proteinExistence type="inferred from homology"/>
<dbReference type="InterPro" id="IPR010619">
    <property type="entry name" value="ThrE-like_N"/>
</dbReference>
<dbReference type="OrthoDB" id="9813917at2"/>
<feature type="transmembrane region" description="Helical" evidence="7">
    <location>
        <begin position="115"/>
        <end position="136"/>
    </location>
</feature>
<feature type="domain" description="Threonine/serine exporter-like N-terminal" evidence="8">
    <location>
        <begin position="10"/>
        <end position="249"/>
    </location>
</feature>
<accession>A0A1I4PTN3</accession>
<name>A0A1I4PTN3_9BACI</name>
<evidence type="ECO:0000256" key="6">
    <source>
        <dbReference type="ARBA" id="ARBA00034125"/>
    </source>
</evidence>
<keyword evidence="10" id="KW-1185">Reference proteome</keyword>
<comment type="subcellular location">
    <subcellularLocation>
        <location evidence="1">Cell membrane</location>
        <topology evidence="1">Multi-pass membrane protein</topology>
    </subcellularLocation>
</comment>
<gene>
    <name evidence="9" type="ORF">SAMN04488054_13117</name>
</gene>
<evidence type="ECO:0000256" key="5">
    <source>
        <dbReference type="ARBA" id="ARBA00023136"/>
    </source>
</evidence>
<evidence type="ECO:0000256" key="4">
    <source>
        <dbReference type="ARBA" id="ARBA00022989"/>
    </source>
</evidence>
<dbReference type="InterPro" id="IPR050539">
    <property type="entry name" value="ThrE_Dicarb/AminoAcid_Exp"/>
</dbReference>
<dbReference type="Pfam" id="PF06738">
    <property type="entry name" value="ThrE"/>
    <property type="match status" value="1"/>
</dbReference>
<feature type="transmembrane region" description="Helical" evidence="7">
    <location>
        <begin position="232"/>
        <end position="251"/>
    </location>
</feature>
<evidence type="ECO:0000256" key="7">
    <source>
        <dbReference type="SAM" id="Phobius"/>
    </source>
</evidence>
<dbReference type="GO" id="GO:0015744">
    <property type="term" value="P:succinate transport"/>
    <property type="evidence" value="ECO:0007669"/>
    <property type="project" value="TreeGrafter"/>
</dbReference>
<dbReference type="EMBL" id="FOTY01000031">
    <property type="protein sequence ID" value="SFM30926.1"/>
    <property type="molecule type" value="Genomic_DNA"/>
</dbReference>
<dbReference type="GO" id="GO:0005886">
    <property type="term" value="C:plasma membrane"/>
    <property type="evidence" value="ECO:0007669"/>
    <property type="project" value="UniProtKB-SubCell"/>
</dbReference>
<evidence type="ECO:0000259" key="8">
    <source>
        <dbReference type="Pfam" id="PF06738"/>
    </source>
</evidence>
<organism evidence="9 10">
    <name type="scientific">Salibacterium qingdaonense</name>
    <dbReference type="NCBI Taxonomy" id="266892"/>
    <lineage>
        <taxon>Bacteria</taxon>
        <taxon>Bacillati</taxon>
        <taxon>Bacillota</taxon>
        <taxon>Bacilli</taxon>
        <taxon>Bacillales</taxon>
        <taxon>Bacillaceae</taxon>
    </lineage>
</organism>
<dbReference type="GO" id="GO:0022857">
    <property type="term" value="F:transmembrane transporter activity"/>
    <property type="evidence" value="ECO:0007669"/>
    <property type="project" value="InterPro"/>
</dbReference>
<protein>
    <submittedName>
        <fullName evidence="9">Uncharacterized membrane protein YjjP, DUF1212 family</fullName>
    </submittedName>
</protein>
<dbReference type="PANTHER" id="PTHR34390">
    <property type="entry name" value="UPF0442 PROTEIN YJJB-RELATED"/>
    <property type="match status" value="1"/>
</dbReference>
<comment type="similarity">
    <text evidence="6">Belongs to the ThrE exporter (TC 2.A.79) family.</text>
</comment>
<feature type="transmembrane region" description="Helical" evidence="7">
    <location>
        <begin position="142"/>
        <end position="160"/>
    </location>
</feature>
<evidence type="ECO:0000256" key="3">
    <source>
        <dbReference type="ARBA" id="ARBA00022692"/>
    </source>
</evidence>
<dbReference type="PANTHER" id="PTHR34390:SF2">
    <property type="entry name" value="SUCCINATE TRANSPORTER SUBUNIT YJJP-RELATED"/>
    <property type="match status" value="1"/>
</dbReference>
<keyword evidence="3 7" id="KW-0812">Transmembrane</keyword>
<dbReference type="Proteomes" id="UP000199668">
    <property type="component" value="Unassembled WGS sequence"/>
</dbReference>
<sequence>MGKAEKTMSLCLTSGKLLLRYGAETYRVEETMYRMAKAAGMHNINTFVTLTGIFLSFRTDDEDDFLQMIRVRERYQDLSKVTAVNQVSREFTHSILSIEEAAEKLREIKKAPMNYPVWLINLASGIGGAAFSYLIGDSFIDIIPAFIGGLITTLTLVLYQKFLNVKFFAEFLAAATGVLAAVGLETGGMVQNMDQVVIGTLIPLVPGVQLTNSVRDLMSGDLMAGVARGAEAAVTSLSIAAGTVVSLSVLYF</sequence>
<dbReference type="STRING" id="266892.SAMN04488054_13117"/>
<keyword evidence="4 7" id="KW-1133">Transmembrane helix</keyword>
<evidence type="ECO:0000313" key="9">
    <source>
        <dbReference type="EMBL" id="SFM30926.1"/>
    </source>
</evidence>
<evidence type="ECO:0000256" key="1">
    <source>
        <dbReference type="ARBA" id="ARBA00004651"/>
    </source>
</evidence>
<keyword evidence="2" id="KW-1003">Cell membrane</keyword>
<reference evidence="9 10" key="1">
    <citation type="submission" date="2016-10" db="EMBL/GenBank/DDBJ databases">
        <authorList>
            <person name="de Groot N.N."/>
        </authorList>
    </citation>
    <scope>NUCLEOTIDE SEQUENCE [LARGE SCALE GENOMIC DNA]</scope>
    <source>
        <strain evidence="9 10">CGMCC 1.6134</strain>
    </source>
</reference>